<feature type="compositionally biased region" description="Acidic residues" evidence="2">
    <location>
        <begin position="106"/>
        <end position="127"/>
    </location>
</feature>
<organism evidence="4 5">
    <name type="scientific">Trichogramma kaykai</name>
    <dbReference type="NCBI Taxonomy" id="54128"/>
    <lineage>
        <taxon>Eukaryota</taxon>
        <taxon>Metazoa</taxon>
        <taxon>Ecdysozoa</taxon>
        <taxon>Arthropoda</taxon>
        <taxon>Hexapoda</taxon>
        <taxon>Insecta</taxon>
        <taxon>Pterygota</taxon>
        <taxon>Neoptera</taxon>
        <taxon>Endopterygota</taxon>
        <taxon>Hymenoptera</taxon>
        <taxon>Apocrita</taxon>
        <taxon>Proctotrupomorpha</taxon>
        <taxon>Chalcidoidea</taxon>
        <taxon>Trichogrammatidae</taxon>
        <taxon>Trichogramma</taxon>
    </lineage>
</organism>
<reference evidence="4 5" key="1">
    <citation type="journal article" date="2024" name="bioRxiv">
        <title>A reference genome for Trichogramma kaykai: A tiny desert-dwelling parasitoid wasp with competing sex-ratio distorters.</title>
        <authorList>
            <person name="Culotta J."/>
            <person name="Lindsey A.R."/>
        </authorList>
    </citation>
    <scope>NUCLEOTIDE SEQUENCE [LARGE SCALE GENOMIC DNA]</scope>
    <source>
        <strain evidence="4 5">KSX58</strain>
    </source>
</reference>
<proteinExistence type="predicted"/>
<feature type="domain" description="C2H2-type" evidence="3">
    <location>
        <begin position="26"/>
        <end position="54"/>
    </location>
</feature>
<dbReference type="Proteomes" id="UP001627154">
    <property type="component" value="Unassembled WGS sequence"/>
</dbReference>
<dbReference type="InterPro" id="IPR013087">
    <property type="entry name" value="Znf_C2H2_type"/>
</dbReference>
<gene>
    <name evidence="4" type="ORF">TKK_011828</name>
</gene>
<keyword evidence="1" id="KW-0862">Zinc</keyword>
<evidence type="ECO:0000259" key="3">
    <source>
        <dbReference type="PROSITE" id="PS50157"/>
    </source>
</evidence>
<dbReference type="AlphaFoldDB" id="A0ABD2WLC6"/>
<evidence type="ECO:0000256" key="1">
    <source>
        <dbReference type="PROSITE-ProRule" id="PRU00042"/>
    </source>
</evidence>
<dbReference type="PROSITE" id="PS00028">
    <property type="entry name" value="ZINC_FINGER_C2H2_1"/>
    <property type="match status" value="1"/>
</dbReference>
<feature type="region of interest" description="Disordered" evidence="2">
    <location>
        <begin position="51"/>
        <end position="133"/>
    </location>
</feature>
<keyword evidence="1" id="KW-0479">Metal-binding</keyword>
<accession>A0ABD2WLC6</accession>
<keyword evidence="5" id="KW-1185">Reference proteome</keyword>
<evidence type="ECO:0000256" key="2">
    <source>
        <dbReference type="SAM" id="MobiDB-lite"/>
    </source>
</evidence>
<dbReference type="GO" id="GO:0008270">
    <property type="term" value="F:zinc ion binding"/>
    <property type="evidence" value="ECO:0007669"/>
    <property type="project" value="UniProtKB-KW"/>
</dbReference>
<keyword evidence="1" id="KW-0863">Zinc-finger</keyword>
<comment type="caution">
    <text evidence="4">The sequence shown here is derived from an EMBL/GenBank/DDBJ whole genome shotgun (WGS) entry which is preliminary data.</text>
</comment>
<name>A0ABD2WLC6_9HYME</name>
<dbReference type="EMBL" id="JBJJXI010000096">
    <property type="protein sequence ID" value="KAL3393540.1"/>
    <property type="molecule type" value="Genomic_DNA"/>
</dbReference>
<evidence type="ECO:0000313" key="5">
    <source>
        <dbReference type="Proteomes" id="UP001627154"/>
    </source>
</evidence>
<feature type="compositionally biased region" description="Acidic residues" evidence="2">
    <location>
        <begin position="66"/>
        <end position="98"/>
    </location>
</feature>
<dbReference type="PROSITE" id="PS50157">
    <property type="entry name" value="ZINC_FINGER_C2H2_2"/>
    <property type="match status" value="1"/>
</dbReference>
<evidence type="ECO:0000313" key="4">
    <source>
        <dbReference type="EMBL" id="KAL3393540.1"/>
    </source>
</evidence>
<feature type="compositionally biased region" description="Polar residues" evidence="2">
    <location>
        <begin position="55"/>
        <end position="65"/>
    </location>
</feature>
<sequence>MLANPAPVMHTNCTPKCLTYKDIKTYRCSHCMRIFKDLALVHEHMESRHRCNIPGMTSTSQATLDDSQETSDSEGDSEGNNEGDSEGNNEGDSEGNNEEDSKVDSEGDNEGDSEGDSEMNIESETDGETDKDS</sequence>
<protein>
    <recommendedName>
        <fullName evidence="3">C2H2-type domain-containing protein</fullName>
    </recommendedName>
</protein>